<dbReference type="InterPro" id="IPR006153">
    <property type="entry name" value="Cation/H_exchanger_TM"/>
</dbReference>
<evidence type="ECO:0000256" key="2">
    <source>
        <dbReference type="ARBA" id="ARBA00022448"/>
    </source>
</evidence>
<keyword evidence="3" id="KW-0050">Antiport</keyword>
<evidence type="ECO:0000256" key="1">
    <source>
        <dbReference type="ARBA" id="ARBA00004141"/>
    </source>
</evidence>
<keyword evidence="9" id="KW-0739">Sodium transport</keyword>
<dbReference type="InterPro" id="IPR038770">
    <property type="entry name" value="Na+/solute_symporter_sf"/>
</dbReference>
<evidence type="ECO:0000259" key="11">
    <source>
        <dbReference type="Pfam" id="PF00999"/>
    </source>
</evidence>
<evidence type="ECO:0000256" key="4">
    <source>
        <dbReference type="ARBA" id="ARBA00022692"/>
    </source>
</evidence>
<dbReference type="Proteomes" id="UP001589755">
    <property type="component" value="Unassembled WGS sequence"/>
</dbReference>
<keyword evidence="2" id="KW-0813">Transport</keyword>
<gene>
    <name evidence="12" type="ORF">ACFFJ2_10165</name>
</gene>
<feature type="transmembrane region" description="Helical" evidence="10">
    <location>
        <begin position="372"/>
        <end position="396"/>
    </location>
</feature>
<feature type="transmembrane region" description="Helical" evidence="10">
    <location>
        <begin position="6"/>
        <end position="21"/>
    </location>
</feature>
<evidence type="ECO:0000256" key="10">
    <source>
        <dbReference type="SAM" id="Phobius"/>
    </source>
</evidence>
<evidence type="ECO:0000313" key="13">
    <source>
        <dbReference type="Proteomes" id="UP001589755"/>
    </source>
</evidence>
<dbReference type="PANTHER" id="PTHR43562:SF3">
    <property type="entry name" value="SODIUM ION_PROTON EXCHANGER (EUROFUNG)"/>
    <property type="match status" value="1"/>
</dbReference>
<evidence type="ECO:0000256" key="5">
    <source>
        <dbReference type="ARBA" id="ARBA00022989"/>
    </source>
</evidence>
<feature type="transmembrane region" description="Helical" evidence="10">
    <location>
        <begin position="33"/>
        <end position="54"/>
    </location>
</feature>
<accession>A0ABV6D7Y0</accession>
<organism evidence="12 13">
    <name type="scientific">Chelativorans intermedius</name>
    <dbReference type="NCBI Taxonomy" id="515947"/>
    <lineage>
        <taxon>Bacteria</taxon>
        <taxon>Pseudomonadati</taxon>
        <taxon>Pseudomonadota</taxon>
        <taxon>Alphaproteobacteria</taxon>
        <taxon>Hyphomicrobiales</taxon>
        <taxon>Phyllobacteriaceae</taxon>
        <taxon>Chelativorans</taxon>
    </lineage>
</organism>
<proteinExistence type="predicted"/>
<feature type="domain" description="Cation/H+ exchanger transmembrane" evidence="11">
    <location>
        <begin position="13"/>
        <end position="400"/>
    </location>
</feature>
<evidence type="ECO:0000256" key="3">
    <source>
        <dbReference type="ARBA" id="ARBA00022449"/>
    </source>
</evidence>
<comment type="subcellular location">
    <subcellularLocation>
        <location evidence="1">Membrane</location>
        <topology evidence="1">Multi-pass membrane protein</topology>
    </subcellularLocation>
</comment>
<dbReference type="EMBL" id="JBHLXD010000014">
    <property type="protein sequence ID" value="MFC0208763.1"/>
    <property type="molecule type" value="Genomic_DNA"/>
</dbReference>
<comment type="caution">
    <text evidence="12">The sequence shown here is derived from an EMBL/GenBank/DDBJ whole genome shotgun (WGS) entry which is preliminary data.</text>
</comment>
<evidence type="ECO:0000256" key="9">
    <source>
        <dbReference type="ARBA" id="ARBA00023201"/>
    </source>
</evidence>
<feature type="transmembrane region" description="Helical" evidence="10">
    <location>
        <begin position="200"/>
        <end position="217"/>
    </location>
</feature>
<feature type="transmembrane region" description="Helical" evidence="10">
    <location>
        <begin position="90"/>
        <end position="114"/>
    </location>
</feature>
<keyword evidence="8 10" id="KW-0472">Membrane</keyword>
<dbReference type="PANTHER" id="PTHR43562">
    <property type="entry name" value="NAPA-TYPE SODIUM/HYDROGEN ANTIPORTER"/>
    <property type="match status" value="1"/>
</dbReference>
<evidence type="ECO:0000256" key="8">
    <source>
        <dbReference type="ARBA" id="ARBA00023136"/>
    </source>
</evidence>
<name>A0ABV6D7Y0_9HYPH</name>
<protein>
    <submittedName>
        <fullName evidence="12">Cation:proton antiporter</fullName>
    </submittedName>
</protein>
<evidence type="ECO:0000256" key="6">
    <source>
        <dbReference type="ARBA" id="ARBA00023053"/>
    </source>
</evidence>
<keyword evidence="4 10" id="KW-0812">Transmembrane</keyword>
<keyword evidence="6" id="KW-0915">Sodium</keyword>
<dbReference type="Gene3D" id="1.20.1530.20">
    <property type="match status" value="1"/>
</dbReference>
<sequence length="411" mass="42304">MEHALHLILLLMLTRLGGALFEKVGQPASMGEIAAGIVLLPLAVLPFAPPLLVALPDSPFLEIAAEFGIFAVLLLAGIEMRPREIAAQSGAALGVAFGGVIVPLAGGFALAWAFLPDTPLKLAQALLVGVALCISAVPVAVKILMELRLLHRRVGEMIVSAAVLDDVIGLVLLAVVLSVMETGSVPNASTMLKLIGQVGLFFALTVGAGMLLEPAFYRWAARLPVPAPLFSALVVIALAYALLAEALGMDFILGPFMAGLFFDPDAVGDEGYASVKASMADLTNGLLAPLFFASIGVRLDLGAVTAVPLFLTLLLVVAFLGKLVGAGVPARLAGLSAREATAVGVGMSGRGAVELVVASIALEAGLFAQPDILVGSLFSALVITAVLTTMLMPMALRAVLRPTAKERGPSR</sequence>
<feature type="transmembrane region" description="Helical" evidence="10">
    <location>
        <begin position="306"/>
        <end position="328"/>
    </location>
</feature>
<keyword evidence="5 10" id="KW-1133">Transmembrane helix</keyword>
<feature type="transmembrane region" description="Helical" evidence="10">
    <location>
        <begin position="60"/>
        <end position="78"/>
    </location>
</feature>
<dbReference type="Pfam" id="PF00999">
    <property type="entry name" value="Na_H_Exchanger"/>
    <property type="match status" value="1"/>
</dbReference>
<feature type="transmembrane region" description="Helical" evidence="10">
    <location>
        <begin position="126"/>
        <end position="145"/>
    </location>
</feature>
<keyword evidence="13" id="KW-1185">Reference proteome</keyword>
<feature type="transmembrane region" description="Helical" evidence="10">
    <location>
        <begin position="229"/>
        <end position="262"/>
    </location>
</feature>
<keyword evidence="7" id="KW-0406">Ion transport</keyword>
<reference evidence="12 13" key="1">
    <citation type="submission" date="2024-09" db="EMBL/GenBank/DDBJ databases">
        <authorList>
            <person name="Sun Q."/>
            <person name="Mori K."/>
        </authorList>
    </citation>
    <scope>NUCLEOTIDE SEQUENCE [LARGE SCALE GENOMIC DNA]</scope>
    <source>
        <strain evidence="12 13">CCM 8543</strain>
    </source>
</reference>
<evidence type="ECO:0000256" key="7">
    <source>
        <dbReference type="ARBA" id="ARBA00023065"/>
    </source>
</evidence>
<dbReference type="RefSeq" id="WP_261522128.1">
    <property type="nucleotide sequence ID" value="NZ_JAODNW010000022.1"/>
</dbReference>
<feature type="transmembrane region" description="Helical" evidence="10">
    <location>
        <begin position="157"/>
        <end position="180"/>
    </location>
</feature>
<evidence type="ECO:0000313" key="12">
    <source>
        <dbReference type="EMBL" id="MFC0208763.1"/>
    </source>
</evidence>